<accession>A0ABP3EQX1</accession>
<evidence type="ECO:0000313" key="1">
    <source>
        <dbReference type="EMBL" id="GAA0271424.1"/>
    </source>
</evidence>
<keyword evidence="2" id="KW-1185">Reference proteome</keyword>
<comment type="caution">
    <text evidence="1">The sequence shown here is derived from an EMBL/GenBank/DDBJ whole genome shotgun (WGS) entry which is preliminary data.</text>
</comment>
<protein>
    <submittedName>
        <fullName evidence="1">Uncharacterized protein</fullName>
    </submittedName>
</protein>
<organism evidence="1 2">
    <name type="scientific">Streptomyces polychromogenes</name>
    <dbReference type="NCBI Taxonomy" id="67342"/>
    <lineage>
        <taxon>Bacteria</taxon>
        <taxon>Bacillati</taxon>
        <taxon>Actinomycetota</taxon>
        <taxon>Actinomycetes</taxon>
        <taxon>Kitasatosporales</taxon>
        <taxon>Streptomycetaceae</taxon>
        <taxon>Streptomyces</taxon>
    </lineage>
</organism>
<dbReference type="Proteomes" id="UP001501867">
    <property type="component" value="Unassembled WGS sequence"/>
</dbReference>
<dbReference type="RefSeq" id="WP_344151911.1">
    <property type="nucleotide sequence ID" value="NZ_BAAABV010000005.1"/>
</dbReference>
<dbReference type="EMBL" id="BAAABV010000005">
    <property type="protein sequence ID" value="GAA0271424.1"/>
    <property type="molecule type" value="Genomic_DNA"/>
</dbReference>
<reference evidence="2" key="1">
    <citation type="journal article" date="2019" name="Int. J. Syst. Evol. Microbiol.">
        <title>The Global Catalogue of Microorganisms (GCM) 10K type strain sequencing project: providing services to taxonomists for standard genome sequencing and annotation.</title>
        <authorList>
            <consortium name="The Broad Institute Genomics Platform"/>
            <consortium name="The Broad Institute Genome Sequencing Center for Infectious Disease"/>
            <person name="Wu L."/>
            <person name="Ma J."/>
        </authorList>
    </citation>
    <scope>NUCLEOTIDE SEQUENCE [LARGE SCALE GENOMIC DNA]</scope>
    <source>
        <strain evidence="2">JCM 4505</strain>
    </source>
</reference>
<evidence type="ECO:0000313" key="2">
    <source>
        <dbReference type="Proteomes" id="UP001501867"/>
    </source>
</evidence>
<gene>
    <name evidence="1" type="ORF">GCM10010302_06260</name>
</gene>
<name>A0ABP3EQX1_9ACTN</name>
<sequence>MSHPSAPHCQEAKAALKKAVEHRKYRLKILLEAEEKLKKLKAEKPPNPAAIAAQEGEVEKDRKLWEEAKEKEADCADAVDQFCNP</sequence>
<proteinExistence type="predicted"/>